<dbReference type="HAMAP" id="MF_00338">
    <property type="entry name" value="UPF0145"/>
    <property type="match status" value="1"/>
</dbReference>
<reference evidence="3 4" key="1">
    <citation type="submission" date="2016-10" db="EMBL/GenBank/DDBJ databases">
        <authorList>
            <person name="de Groot N.N."/>
        </authorList>
    </citation>
    <scope>NUCLEOTIDE SEQUENCE [LARGE SCALE GENOMIC DNA]</scope>
    <source>
        <strain evidence="3 4">GAS232</strain>
    </source>
</reference>
<evidence type="ECO:0000256" key="2">
    <source>
        <dbReference type="HAMAP-Rule" id="MF_00338"/>
    </source>
</evidence>
<name>A0A1G7MQ16_9BACT</name>
<sequence length="125" mass="13453">MLYNCGANQRGVRVALHPAFVTTALELPGYRIVRSLGLVRGIVVRSRSVFGTIGASLQTLVGGDITLFTNLCERTRQDALLRMEEHAVAMGANAVVAFRYDANEVMQGVTEVLAYGTAVVVEPIS</sequence>
<evidence type="ECO:0000313" key="4">
    <source>
        <dbReference type="Proteomes" id="UP000182427"/>
    </source>
</evidence>
<gene>
    <name evidence="3" type="ORF">SAMN05444167_2875</name>
</gene>
<dbReference type="Proteomes" id="UP000182427">
    <property type="component" value="Chromosome I"/>
</dbReference>
<dbReference type="InterPro" id="IPR002765">
    <property type="entry name" value="UPF0145_YbjQ-like"/>
</dbReference>
<protein>
    <recommendedName>
        <fullName evidence="2">UPF0145 protein SAMN05444167_2875</fullName>
    </recommendedName>
</protein>
<comment type="similarity">
    <text evidence="1 2">Belongs to the UPF0145 family.</text>
</comment>
<dbReference type="EMBL" id="LT629690">
    <property type="protein sequence ID" value="SDF63928.1"/>
    <property type="molecule type" value="Genomic_DNA"/>
</dbReference>
<dbReference type="Pfam" id="PF01906">
    <property type="entry name" value="YbjQ_1"/>
    <property type="match status" value="1"/>
</dbReference>
<dbReference type="SUPFAM" id="SSF117782">
    <property type="entry name" value="YbjQ-like"/>
    <property type="match status" value="1"/>
</dbReference>
<keyword evidence="4" id="KW-1185">Reference proteome</keyword>
<dbReference type="AlphaFoldDB" id="A0A1G7MQ16"/>
<proteinExistence type="inferred from homology"/>
<dbReference type="InterPro" id="IPR035439">
    <property type="entry name" value="UPF0145_dom_sf"/>
</dbReference>
<organism evidence="3 4">
    <name type="scientific">Terriglobus roseus</name>
    <dbReference type="NCBI Taxonomy" id="392734"/>
    <lineage>
        <taxon>Bacteria</taxon>
        <taxon>Pseudomonadati</taxon>
        <taxon>Acidobacteriota</taxon>
        <taxon>Terriglobia</taxon>
        <taxon>Terriglobales</taxon>
        <taxon>Acidobacteriaceae</taxon>
        <taxon>Terriglobus</taxon>
    </lineage>
</organism>
<dbReference type="Gene3D" id="3.30.110.70">
    <property type="entry name" value="Hypothetical protein apc22750. Chain B"/>
    <property type="match status" value="1"/>
</dbReference>
<evidence type="ECO:0000256" key="1">
    <source>
        <dbReference type="ARBA" id="ARBA00010751"/>
    </source>
</evidence>
<accession>A0A1G7MQ16</accession>
<dbReference type="PANTHER" id="PTHR34068:SF2">
    <property type="entry name" value="UPF0145 PROTEIN SCO3412"/>
    <property type="match status" value="1"/>
</dbReference>
<evidence type="ECO:0000313" key="3">
    <source>
        <dbReference type="EMBL" id="SDF63928.1"/>
    </source>
</evidence>
<dbReference type="PANTHER" id="PTHR34068">
    <property type="entry name" value="UPF0145 PROTEIN YBJQ"/>
    <property type="match status" value="1"/>
</dbReference>